<dbReference type="Pfam" id="PF01842">
    <property type="entry name" value="ACT"/>
    <property type="match status" value="1"/>
</dbReference>
<dbReference type="Proteomes" id="UP000485562">
    <property type="component" value="Unassembled WGS sequence"/>
</dbReference>
<dbReference type="SUPFAM" id="SSF55021">
    <property type="entry name" value="ACT-like"/>
    <property type="match status" value="1"/>
</dbReference>
<dbReference type="InterPro" id="IPR006140">
    <property type="entry name" value="D-isomer_DH_NAD-bd"/>
</dbReference>
<sequence length="525" mass="57216">MEQIRVLTADDLEKEGIEILKDAGFIVDEKGKIPVDDLLKIIDNYDAVIVRSATKIPAPVIEKGKRLKIIGRAGVGLDNIDVQAATSCGIVVMNAPEGNTLSAAEHTFALILSMVRHIPAACSSLKAGKWDRKQFMGTELFGKTLGIIGLGRIGRRVAGYAKAFGMNVLGYDPFVSEEEMQRIDVGLVTLEGICKQADIITLHLPLNKDTENILKEQHFSMMKDGVMIVNVARGGLFDEAVLEKFIRNKKVKAAALDVFCSEPPGCRALIELDNVIATPHLGASTKEAQINVARDICKQIVDALIHKTIKNAVNVPSIDKEVISRFKGYLDLAEKLGLFLAQMIDGIPEELSVEYAGEITNYDIAPLRVYLLKGFCERFQPATYVNAPLILKEKGVGFTEKRKISAEQFSNLITVEALIDGKTYSLAGTVVASEPRVVRIDGYPVEATPEGALLVCRNDDVPGIVGHIGTILGRKNVNIASMTMGRKIKGGPAITVLNLDQEIDNITINEIGKFPGIRSMRMVKI</sequence>
<dbReference type="InterPro" id="IPR050857">
    <property type="entry name" value="D-2-hydroxyacid_DH"/>
</dbReference>
<proteinExistence type="inferred from homology"/>
<comment type="catalytic activity">
    <reaction evidence="9">
        <text>(R)-2-hydroxyglutarate + NAD(+) = 2-oxoglutarate + NADH + H(+)</text>
        <dbReference type="Rhea" id="RHEA:49612"/>
        <dbReference type="ChEBI" id="CHEBI:15378"/>
        <dbReference type="ChEBI" id="CHEBI:15801"/>
        <dbReference type="ChEBI" id="CHEBI:16810"/>
        <dbReference type="ChEBI" id="CHEBI:57540"/>
        <dbReference type="ChEBI" id="CHEBI:57945"/>
        <dbReference type="EC" id="1.1.1.399"/>
    </reaction>
</comment>
<evidence type="ECO:0000259" key="13">
    <source>
        <dbReference type="Pfam" id="PF01842"/>
    </source>
</evidence>
<dbReference type="GO" id="GO:0051287">
    <property type="term" value="F:NAD binding"/>
    <property type="evidence" value="ECO:0007669"/>
    <property type="project" value="UniProtKB-UniRule"/>
</dbReference>
<evidence type="ECO:0000256" key="11">
    <source>
        <dbReference type="RuleBase" id="RU363003"/>
    </source>
</evidence>
<evidence type="ECO:0000256" key="5">
    <source>
        <dbReference type="ARBA" id="ARBA00022605"/>
    </source>
</evidence>
<dbReference type="PANTHER" id="PTHR42789:SF1">
    <property type="entry name" value="D-ISOMER SPECIFIC 2-HYDROXYACID DEHYDROGENASE FAMILY PROTEIN (AFU_ORTHOLOGUE AFUA_6G10090)"/>
    <property type="match status" value="1"/>
</dbReference>
<evidence type="ECO:0000256" key="4">
    <source>
        <dbReference type="ARBA" id="ARBA00021582"/>
    </source>
</evidence>
<dbReference type="AlphaFoldDB" id="A0A1V6CCL2"/>
<dbReference type="Gene3D" id="3.30.70.260">
    <property type="match status" value="1"/>
</dbReference>
<evidence type="ECO:0000259" key="14">
    <source>
        <dbReference type="Pfam" id="PF02826"/>
    </source>
</evidence>
<dbReference type="InterPro" id="IPR036291">
    <property type="entry name" value="NAD(P)-bd_dom_sf"/>
</dbReference>
<comment type="catalytic activity">
    <reaction evidence="10 11">
        <text>(2R)-3-phosphoglycerate + NAD(+) = 3-phosphooxypyruvate + NADH + H(+)</text>
        <dbReference type="Rhea" id="RHEA:12641"/>
        <dbReference type="ChEBI" id="CHEBI:15378"/>
        <dbReference type="ChEBI" id="CHEBI:18110"/>
        <dbReference type="ChEBI" id="CHEBI:57540"/>
        <dbReference type="ChEBI" id="CHEBI:57945"/>
        <dbReference type="ChEBI" id="CHEBI:58272"/>
        <dbReference type="EC" id="1.1.1.95"/>
    </reaction>
</comment>
<name>A0A1V6CCL2_UNCT6</name>
<protein>
    <recommendedName>
        <fullName evidence="4 11">D-3-phosphoglycerate dehydrogenase</fullName>
        <ecNumber evidence="11">1.1.1.95</ecNumber>
    </recommendedName>
</protein>
<comment type="pathway">
    <text evidence="2 11">Amino-acid biosynthesis; L-serine biosynthesis; L-serine from 3-phospho-D-glycerate: step 1/3.</text>
</comment>
<comment type="caution">
    <text evidence="16">The sequence shown here is derived from an EMBL/GenBank/DDBJ whole genome shotgun (WGS) entry which is preliminary data.</text>
</comment>
<dbReference type="FunFam" id="3.30.70.260:FF:000008">
    <property type="entry name" value="D-3-phosphoglycerate dehydrogenase, chloroplastic"/>
    <property type="match status" value="1"/>
</dbReference>
<dbReference type="UniPathway" id="UPA00135">
    <property type="reaction ID" value="UER00196"/>
</dbReference>
<dbReference type="Gene3D" id="3.30.1330.90">
    <property type="entry name" value="D-3-phosphoglycerate dehydrogenase, domain 3"/>
    <property type="match status" value="1"/>
</dbReference>
<evidence type="ECO:0000256" key="1">
    <source>
        <dbReference type="ARBA" id="ARBA00003800"/>
    </source>
</evidence>
<dbReference type="InterPro" id="IPR029752">
    <property type="entry name" value="D-isomer_DH_CS1"/>
</dbReference>
<dbReference type="InterPro" id="IPR006236">
    <property type="entry name" value="PGDH"/>
</dbReference>
<dbReference type="GO" id="GO:0004617">
    <property type="term" value="F:phosphoglycerate dehydrogenase activity"/>
    <property type="evidence" value="ECO:0007669"/>
    <property type="project" value="UniProtKB-UniRule"/>
</dbReference>
<feature type="domain" description="D-isomer specific 2-hydroxyacid dehydrogenase catalytic" evidence="12">
    <location>
        <begin position="6"/>
        <end position="314"/>
    </location>
</feature>
<dbReference type="EC" id="1.1.1.95" evidence="11"/>
<keyword evidence="5 11" id="KW-0028">Amino-acid biosynthesis</keyword>
<keyword evidence="8 11" id="KW-0718">Serine biosynthesis</keyword>
<dbReference type="GO" id="GO:0006564">
    <property type="term" value="P:L-serine biosynthetic process"/>
    <property type="evidence" value="ECO:0007669"/>
    <property type="project" value="UniProtKB-UniRule"/>
</dbReference>
<organism evidence="16">
    <name type="scientific">candidate division TA06 bacterium ADurb.Bin131</name>
    <dbReference type="NCBI Taxonomy" id="1852827"/>
    <lineage>
        <taxon>Bacteria</taxon>
        <taxon>Bacteria division TA06</taxon>
    </lineage>
</organism>
<feature type="domain" description="D-isomer specific 2-hydroxyacid dehydrogenase NAD-binding" evidence="14">
    <location>
        <begin position="108"/>
        <end position="282"/>
    </location>
</feature>
<dbReference type="InterPro" id="IPR002912">
    <property type="entry name" value="ACT_dom"/>
</dbReference>
<evidence type="ECO:0000256" key="8">
    <source>
        <dbReference type="ARBA" id="ARBA00023299"/>
    </source>
</evidence>
<dbReference type="SUPFAM" id="SSF143548">
    <property type="entry name" value="Serine metabolism enzymes domain"/>
    <property type="match status" value="1"/>
</dbReference>
<dbReference type="Pfam" id="PF19304">
    <property type="entry name" value="PGDH_inter"/>
    <property type="match status" value="1"/>
</dbReference>
<dbReference type="InterPro" id="IPR029009">
    <property type="entry name" value="ASB_dom_sf"/>
</dbReference>
<comment type="similarity">
    <text evidence="3 11">Belongs to the D-isomer specific 2-hydroxyacid dehydrogenase family.</text>
</comment>
<evidence type="ECO:0000256" key="6">
    <source>
        <dbReference type="ARBA" id="ARBA00023002"/>
    </source>
</evidence>
<evidence type="ECO:0000256" key="3">
    <source>
        <dbReference type="ARBA" id="ARBA00005854"/>
    </source>
</evidence>
<dbReference type="FunFam" id="3.40.50.720:FF:000021">
    <property type="entry name" value="D-3-phosphoglycerate dehydrogenase"/>
    <property type="match status" value="1"/>
</dbReference>
<evidence type="ECO:0000259" key="15">
    <source>
        <dbReference type="Pfam" id="PF19304"/>
    </source>
</evidence>
<keyword evidence="6 11" id="KW-0560">Oxidoreductase</keyword>
<feature type="domain" description="ACT" evidence="13">
    <location>
        <begin position="454"/>
        <end position="514"/>
    </location>
</feature>
<dbReference type="Pfam" id="PF00389">
    <property type="entry name" value="2-Hacid_dh"/>
    <property type="match status" value="1"/>
</dbReference>
<gene>
    <name evidence="16" type="primary">serA</name>
    <name evidence="16" type="ORF">BWX89_00437</name>
</gene>
<dbReference type="EMBL" id="MWDQ01000035">
    <property type="protein sequence ID" value="OQB74596.1"/>
    <property type="molecule type" value="Genomic_DNA"/>
</dbReference>
<dbReference type="PROSITE" id="PS00065">
    <property type="entry name" value="D_2_HYDROXYACID_DH_1"/>
    <property type="match status" value="1"/>
</dbReference>
<comment type="function">
    <text evidence="1">Catalyzes the reversible oxidation of 3-phospho-D-glycerate to 3-phosphonooxypyruvate, the first step of the phosphorylated L-serine biosynthesis pathway. Also catalyzes the reversible oxidation of 2-hydroxyglutarate to 2-oxoglutarate.</text>
</comment>
<evidence type="ECO:0000256" key="2">
    <source>
        <dbReference type="ARBA" id="ARBA00005216"/>
    </source>
</evidence>
<evidence type="ECO:0000313" key="16">
    <source>
        <dbReference type="EMBL" id="OQB74596.1"/>
    </source>
</evidence>
<dbReference type="NCBIfam" id="TIGR01327">
    <property type="entry name" value="PGDH"/>
    <property type="match status" value="1"/>
</dbReference>
<reference evidence="16" key="1">
    <citation type="submission" date="2017-02" db="EMBL/GenBank/DDBJ databases">
        <title>Delving into the versatile metabolic prowess of the omnipresent phylum Bacteroidetes.</title>
        <authorList>
            <person name="Nobu M.K."/>
            <person name="Mei R."/>
            <person name="Narihiro T."/>
            <person name="Kuroda K."/>
            <person name="Liu W.-T."/>
        </authorList>
    </citation>
    <scope>NUCLEOTIDE SEQUENCE</scope>
    <source>
        <strain evidence="16">ADurb.Bin131</strain>
    </source>
</reference>
<dbReference type="Pfam" id="PF02826">
    <property type="entry name" value="2-Hacid_dh_C"/>
    <property type="match status" value="1"/>
</dbReference>
<dbReference type="SUPFAM" id="SSF52283">
    <property type="entry name" value="Formate/glycerate dehydrogenase catalytic domain-like"/>
    <property type="match status" value="1"/>
</dbReference>
<dbReference type="PANTHER" id="PTHR42789">
    <property type="entry name" value="D-ISOMER SPECIFIC 2-HYDROXYACID DEHYDROGENASE FAMILY PROTEIN (AFU_ORTHOLOGUE AFUA_6G10090)"/>
    <property type="match status" value="1"/>
</dbReference>
<dbReference type="Gene3D" id="3.40.50.720">
    <property type="entry name" value="NAD(P)-binding Rossmann-like Domain"/>
    <property type="match status" value="2"/>
</dbReference>
<evidence type="ECO:0000256" key="7">
    <source>
        <dbReference type="ARBA" id="ARBA00023027"/>
    </source>
</evidence>
<evidence type="ECO:0000259" key="12">
    <source>
        <dbReference type="Pfam" id="PF00389"/>
    </source>
</evidence>
<keyword evidence="7 11" id="KW-0520">NAD</keyword>
<feature type="domain" description="D-3-phosphoglycerate dehydrogenase ASB" evidence="15">
    <location>
        <begin position="326"/>
        <end position="440"/>
    </location>
</feature>
<evidence type="ECO:0000256" key="10">
    <source>
        <dbReference type="ARBA" id="ARBA00048731"/>
    </source>
</evidence>
<accession>A0A1V6CCL2</accession>
<dbReference type="CDD" id="cd12173">
    <property type="entry name" value="PGDH_4"/>
    <property type="match status" value="1"/>
</dbReference>
<dbReference type="InterPro" id="IPR045865">
    <property type="entry name" value="ACT-like_dom_sf"/>
</dbReference>
<dbReference type="InterPro" id="IPR045626">
    <property type="entry name" value="PGDH_ASB_dom"/>
</dbReference>
<evidence type="ECO:0000256" key="9">
    <source>
        <dbReference type="ARBA" id="ARBA00048126"/>
    </source>
</evidence>
<dbReference type="SUPFAM" id="SSF51735">
    <property type="entry name" value="NAD(P)-binding Rossmann-fold domains"/>
    <property type="match status" value="1"/>
</dbReference>
<dbReference type="InterPro" id="IPR006139">
    <property type="entry name" value="D-isomer_2_OHA_DH_cat_dom"/>
</dbReference>
<dbReference type="CDD" id="cd04902">
    <property type="entry name" value="ACT_3PGDH-xct"/>
    <property type="match status" value="1"/>
</dbReference>